<accession>A0A841PL46</accession>
<evidence type="ECO:0000313" key="2">
    <source>
        <dbReference type="Proteomes" id="UP000556329"/>
    </source>
</evidence>
<reference evidence="1 2" key="1">
    <citation type="submission" date="2020-08" db="EMBL/GenBank/DDBJ databases">
        <title>Genomic Encyclopedia of Type Strains, Phase IV (KMG-IV): sequencing the most valuable type-strain genomes for metagenomic binning, comparative biology and taxonomic classification.</title>
        <authorList>
            <person name="Goeker M."/>
        </authorList>
    </citation>
    <scope>NUCLEOTIDE SEQUENCE [LARGE SCALE GENOMIC DNA]</scope>
    <source>
        <strain evidence="1 2">DSM 100039</strain>
    </source>
</reference>
<protein>
    <submittedName>
        <fullName evidence="1">Uncharacterized protein</fullName>
    </submittedName>
</protein>
<dbReference type="EMBL" id="JACHEF010000020">
    <property type="protein sequence ID" value="MBB6414333.1"/>
    <property type="molecule type" value="Genomic_DNA"/>
</dbReference>
<gene>
    <name evidence="1" type="ORF">HNQ71_007043</name>
</gene>
<comment type="caution">
    <text evidence="1">The sequence shown here is derived from an EMBL/GenBank/DDBJ whole genome shotgun (WGS) entry which is preliminary data.</text>
</comment>
<evidence type="ECO:0000313" key="1">
    <source>
        <dbReference type="EMBL" id="MBB6414333.1"/>
    </source>
</evidence>
<proteinExistence type="predicted"/>
<sequence>MKTLTSQKRRALLTARKLLQEKAIAIENDSRGLLRTSDFCNGPRQVNPLLRHPIAGVSLLYGVGATAAT</sequence>
<keyword evidence="2" id="KW-1185">Reference proteome</keyword>
<dbReference type="AlphaFoldDB" id="A0A841PL46"/>
<organism evidence="1 2">
    <name type="scientific">Mesorhizobium sangaii</name>
    <dbReference type="NCBI Taxonomy" id="505389"/>
    <lineage>
        <taxon>Bacteria</taxon>
        <taxon>Pseudomonadati</taxon>
        <taxon>Pseudomonadota</taxon>
        <taxon>Alphaproteobacteria</taxon>
        <taxon>Hyphomicrobiales</taxon>
        <taxon>Phyllobacteriaceae</taxon>
        <taxon>Mesorhizobium</taxon>
    </lineage>
</organism>
<name>A0A841PL46_9HYPH</name>
<dbReference type="Proteomes" id="UP000556329">
    <property type="component" value="Unassembled WGS sequence"/>
</dbReference>